<feature type="transmembrane region" description="Helical" evidence="1">
    <location>
        <begin position="383"/>
        <end position="408"/>
    </location>
</feature>
<evidence type="ECO:0000313" key="3">
    <source>
        <dbReference type="Proteomes" id="UP000000719"/>
    </source>
</evidence>
<dbReference type="Gene3D" id="3.30.70.1430">
    <property type="entry name" value="Multidrug efflux transporter AcrB pore domain"/>
    <property type="match status" value="2"/>
</dbReference>
<feature type="transmembrane region" description="Helical" evidence="1">
    <location>
        <begin position="523"/>
        <end position="542"/>
    </location>
</feature>
<feature type="transmembrane region" description="Helical" evidence="1">
    <location>
        <begin position="331"/>
        <end position="350"/>
    </location>
</feature>
<dbReference type="PANTHER" id="PTHR32063:SF0">
    <property type="entry name" value="SWARMING MOTILITY PROTEIN SWRC"/>
    <property type="match status" value="1"/>
</dbReference>
<feature type="transmembrane region" description="Helical" evidence="1">
    <location>
        <begin position="872"/>
        <end position="895"/>
    </location>
</feature>
<reference evidence="2 3" key="1">
    <citation type="journal article" date="2009" name="PLoS ONE">
        <title>Genome analysis of the anaerobic thermohalophilic bacterium Halothermothrix orenii.</title>
        <authorList>
            <person name="Mavromatis K."/>
            <person name="Ivanova N."/>
            <person name="Anderson I."/>
            <person name="Lykidis A."/>
            <person name="Hooper S.D."/>
            <person name="Sun H."/>
            <person name="Kunin V."/>
            <person name="Lapidus A."/>
            <person name="Hugenholtz P."/>
            <person name="Patel B."/>
            <person name="Kyrpides N.C."/>
        </authorList>
    </citation>
    <scope>NUCLEOTIDE SEQUENCE [LARGE SCALE GENOMIC DNA]</scope>
    <source>
        <strain evidence="3">H 168 / OCM 544 / DSM 9562</strain>
    </source>
</reference>
<feature type="transmembrane region" description="Helical" evidence="1">
    <location>
        <begin position="428"/>
        <end position="448"/>
    </location>
</feature>
<feature type="transmembrane region" description="Helical" evidence="1">
    <location>
        <begin position="849"/>
        <end position="865"/>
    </location>
</feature>
<gene>
    <name evidence="2" type="ordered locus">Hore_05050</name>
</gene>
<dbReference type="Gene3D" id="3.30.70.1440">
    <property type="entry name" value="Multidrug efflux transporter AcrB pore domain"/>
    <property type="match status" value="1"/>
</dbReference>
<dbReference type="HOGENOM" id="CLU_002755_1_2_9"/>
<dbReference type="SUPFAM" id="SSF82714">
    <property type="entry name" value="Multidrug efflux transporter AcrB TolC docking domain, DN and DC subdomains"/>
    <property type="match status" value="2"/>
</dbReference>
<evidence type="ECO:0000313" key="2">
    <source>
        <dbReference type="EMBL" id="ACL69263.1"/>
    </source>
</evidence>
<dbReference type="RefSeq" id="WP_012635451.1">
    <property type="nucleotide sequence ID" value="NC_011899.1"/>
</dbReference>
<dbReference type="PRINTS" id="PR00702">
    <property type="entry name" value="ACRIFLAVINRP"/>
</dbReference>
<evidence type="ECO:0000256" key="1">
    <source>
        <dbReference type="SAM" id="Phobius"/>
    </source>
</evidence>
<dbReference type="Proteomes" id="UP000000719">
    <property type="component" value="Chromosome"/>
</dbReference>
<dbReference type="Gene3D" id="3.30.2090.10">
    <property type="entry name" value="Multidrug efflux transporter AcrB TolC docking domain, DN and DC subdomains"/>
    <property type="match status" value="2"/>
</dbReference>
<dbReference type="PANTHER" id="PTHR32063">
    <property type="match status" value="1"/>
</dbReference>
<dbReference type="SUPFAM" id="SSF82866">
    <property type="entry name" value="Multidrug efflux transporter AcrB transmembrane domain"/>
    <property type="match status" value="2"/>
</dbReference>
<dbReference type="GO" id="GO:0042910">
    <property type="term" value="F:xenobiotic transmembrane transporter activity"/>
    <property type="evidence" value="ECO:0007669"/>
    <property type="project" value="TreeGrafter"/>
</dbReference>
<dbReference type="OrthoDB" id="9757876at2"/>
<keyword evidence="1" id="KW-0472">Membrane</keyword>
<dbReference type="InterPro" id="IPR001036">
    <property type="entry name" value="Acrflvin-R"/>
</dbReference>
<dbReference type="Pfam" id="PF00873">
    <property type="entry name" value="ACR_tran"/>
    <property type="match status" value="1"/>
</dbReference>
<dbReference type="AlphaFoldDB" id="B8D236"/>
<dbReference type="SUPFAM" id="SSF82693">
    <property type="entry name" value="Multidrug efflux transporter AcrB pore domain, PN1, PN2, PC1 and PC2 subdomains"/>
    <property type="match status" value="3"/>
</dbReference>
<dbReference type="STRING" id="373903.Hore_05050"/>
<sequence>MKLPDLAIKRPVTTTMIVLLAVLLGFISLTRVNLDLFPDMSFPIAAVITEYEGAGPHEVENMVTKPLEQALASVTNIKTVSSTSGKNQSTVLVEFDWGTDMDKATMNMREKIDLMEDYLPDEASNPLIFKFDPSLMPVMELGVSGEMDLASLKKYIDDNIAPRLERLQGVASVELIGGKERIILVSLDRDKMKNYNVAFTSVVNSLLMENINLSGGSVRRGNRELLVRTTGKFKSLDDIKNILIPTSSGSVPLKDIATVKDTFKKVDSKARMNKEPGVVLLIQKQTDANTVKVSSRIKKELASLKEETNGSLTIIPIMDQADYIERSIGNVGLNAIIGGILAVLILFYFLRNFSSTLIIATAIPVSVITTFLLIYFGGLTLNMMTLGGLALGIGMLVDNAIVVLENIFRYHQAGLGKVKAASRGSTEVGMAITASTLTTIIVFLPIVYVEGIASQLFKELALTVTFSLLASLAVALTLIPMLSSKIIASANNKEVSRFEKFLEKTRDKYRDMLRWCLGNKKKVVLGLVIVFVASLTLIPLIGAEFIPEMDQGQFTITAELPLGTSLDITDKVSARIEEEVLKIPEVKTILASIGTSGQMITSPSPETTSIYVQLKDLSRRERSTSEVMEELREKLVYPGVDIKIEALDYMAAGMGNKPISIMVKGDDLNQLERLVKQIKEQMKTVPGVREIEDSITRGRPELHINVDRVLAARYGLRVSQVATAVKTAVDGRTVTRYEVGGEEFDIRVKLKDDELTTPEELEDLLITSSAGFKVPLKDIASLDIEKGPVEILRDDQVRYASITASLFGVDLGTTMERIQKKISNNVRLPDGYEIEYGGQFKEMMSSFDSLAFAFILAVVLVYMVLAAQFESFLYPLVIMFTVPMSIIGVVLGLFITRNHISVPAIIGVIMLAGIVVNNAIVLVDYINTLRKRGHSLKEAILEAGPVRLRPVLMTASTTILGLLPLALGIGEGTEVQEPMAVVVIGGLAVSTILTLFIVPVLYSVFTVEKEA</sequence>
<feature type="transmembrane region" description="Helical" evidence="1">
    <location>
        <begin position="460"/>
        <end position="479"/>
    </location>
</feature>
<keyword evidence="1" id="KW-0812">Transmembrane</keyword>
<proteinExistence type="predicted"/>
<dbReference type="KEGG" id="hor:Hore_05050"/>
<feature type="transmembrane region" description="Helical" evidence="1">
    <location>
        <begin position="948"/>
        <end position="967"/>
    </location>
</feature>
<dbReference type="eggNOG" id="COG0841">
    <property type="taxonomic scope" value="Bacteria"/>
</dbReference>
<name>B8D236_HALOH</name>
<dbReference type="GO" id="GO:0005886">
    <property type="term" value="C:plasma membrane"/>
    <property type="evidence" value="ECO:0007669"/>
    <property type="project" value="TreeGrafter"/>
</dbReference>
<keyword evidence="1" id="KW-1133">Transmembrane helix</keyword>
<feature type="transmembrane region" description="Helical" evidence="1">
    <location>
        <begin position="901"/>
        <end position="927"/>
    </location>
</feature>
<keyword evidence="3" id="KW-1185">Reference proteome</keyword>
<feature type="transmembrane region" description="Helical" evidence="1">
    <location>
        <begin position="357"/>
        <end position="377"/>
    </location>
</feature>
<dbReference type="Gene3D" id="1.20.1640.10">
    <property type="entry name" value="Multidrug efflux transporter AcrB transmembrane domain"/>
    <property type="match status" value="2"/>
</dbReference>
<dbReference type="InterPro" id="IPR027463">
    <property type="entry name" value="AcrB_DN_DC_subdom"/>
</dbReference>
<dbReference type="EMBL" id="CP001098">
    <property type="protein sequence ID" value="ACL69263.1"/>
    <property type="molecule type" value="Genomic_DNA"/>
</dbReference>
<dbReference type="Gene3D" id="3.30.70.1320">
    <property type="entry name" value="Multidrug efflux transporter AcrB pore domain like"/>
    <property type="match status" value="1"/>
</dbReference>
<protein>
    <submittedName>
        <fullName evidence="2">Acriflavin resistance protein</fullName>
    </submittedName>
</protein>
<feature type="transmembrane region" description="Helical" evidence="1">
    <location>
        <begin position="979"/>
        <end position="1005"/>
    </location>
</feature>
<accession>B8D236</accession>
<organism evidence="2 3">
    <name type="scientific">Halothermothrix orenii (strain H 168 / OCM 544 / DSM 9562)</name>
    <dbReference type="NCBI Taxonomy" id="373903"/>
    <lineage>
        <taxon>Bacteria</taxon>
        <taxon>Bacillati</taxon>
        <taxon>Bacillota</taxon>
        <taxon>Clostridia</taxon>
        <taxon>Halanaerobiales</taxon>
        <taxon>Halothermotrichaceae</taxon>
        <taxon>Halothermothrix</taxon>
    </lineage>
</organism>